<evidence type="ECO:0000259" key="15">
    <source>
        <dbReference type="PROSITE" id="PS50873"/>
    </source>
</evidence>
<evidence type="ECO:0000256" key="14">
    <source>
        <dbReference type="RuleBase" id="RU004241"/>
    </source>
</evidence>
<keyword evidence="10" id="KW-0325">Glycoprotein</keyword>
<evidence type="ECO:0000256" key="10">
    <source>
        <dbReference type="ARBA" id="ARBA00023180"/>
    </source>
</evidence>
<keyword evidence="6 13" id="KW-0479">Metal-binding</keyword>
<keyword evidence="4" id="KW-0575">Peroxidase</keyword>
<comment type="cofactor">
    <cofactor evidence="13">
        <name>Ca(2+)</name>
        <dbReference type="ChEBI" id="CHEBI:29108"/>
    </cofactor>
    <text evidence="13">Binds 2 calcium ions per subunit.</text>
</comment>
<dbReference type="EC" id="1.11.1.7" evidence="3"/>
<feature type="domain" description="Plant heme peroxidase family profile" evidence="15">
    <location>
        <begin position="1"/>
        <end position="129"/>
    </location>
</feature>
<feature type="binding site" evidence="13">
    <location>
        <position position="18"/>
    </location>
    <ligand>
        <name>Ca(2+)</name>
        <dbReference type="ChEBI" id="CHEBI:29108"/>
        <label>1</label>
    </ligand>
</feature>
<keyword evidence="17" id="KW-1185">Reference proteome</keyword>
<comment type="catalytic activity">
    <reaction evidence="1">
        <text>2 a phenolic donor + H2O2 = 2 a phenolic radical donor + 2 H2O</text>
        <dbReference type="Rhea" id="RHEA:56136"/>
        <dbReference type="ChEBI" id="CHEBI:15377"/>
        <dbReference type="ChEBI" id="CHEBI:16240"/>
        <dbReference type="ChEBI" id="CHEBI:139520"/>
        <dbReference type="ChEBI" id="CHEBI:139521"/>
        <dbReference type="EC" id="1.11.1.7"/>
    </reaction>
</comment>
<dbReference type="Proteomes" id="UP001359559">
    <property type="component" value="Unassembled WGS sequence"/>
</dbReference>
<dbReference type="InterPro" id="IPR000823">
    <property type="entry name" value="Peroxidase_pln"/>
</dbReference>
<dbReference type="GO" id="GO:0046872">
    <property type="term" value="F:metal ion binding"/>
    <property type="evidence" value="ECO:0007669"/>
    <property type="project" value="UniProtKB-KW"/>
</dbReference>
<dbReference type="Gene3D" id="1.10.420.10">
    <property type="entry name" value="Peroxidase, domain 2"/>
    <property type="match status" value="1"/>
</dbReference>
<keyword evidence="11" id="KW-0376">Hydrogen peroxide</keyword>
<dbReference type="InterPro" id="IPR010255">
    <property type="entry name" value="Haem_peroxidase_sf"/>
</dbReference>
<comment type="cofactor">
    <cofactor evidence="2">
        <name>heme b</name>
        <dbReference type="ChEBI" id="CHEBI:60344"/>
    </cofactor>
</comment>
<keyword evidence="9" id="KW-0408">Iron</keyword>
<keyword evidence="7 13" id="KW-0106">Calcium</keyword>
<gene>
    <name evidence="16" type="ORF">RJT34_12852</name>
</gene>
<dbReference type="GO" id="GO:0020037">
    <property type="term" value="F:heme binding"/>
    <property type="evidence" value="ECO:0007669"/>
    <property type="project" value="InterPro"/>
</dbReference>
<evidence type="ECO:0000313" key="16">
    <source>
        <dbReference type="EMBL" id="KAK7301975.1"/>
    </source>
</evidence>
<dbReference type="PROSITE" id="PS50873">
    <property type="entry name" value="PEROXIDASE_4"/>
    <property type="match status" value="1"/>
</dbReference>
<feature type="binding site" evidence="13">
    <location>
        <position position="4"/>
    </location>
    <ligand>
        <name>Ca(2+)</name>
        <dbReference type="ChEBI" id="CHEBI:29108"/>
        <label>1</label>
    </ligand>
</feature>
<keyword evidence="8" id="KW-0560">Oxidoreductase</keyword>
<dbReference type="GO" id="GO:0042744">
    <property type="term" value="P:hydrogen peroxide catabolic process"/>
    <property type="evidence" value="ECO:0007669"/>
    <property type="project" value="UniProtKB-KW"/>
</dbReference>
<dbReference type="Pfam" id="PF00141">
    <property type="entry name" value="peroxidase"/>
    <property type="match status" value="1"/>
</dbReference>
<dbReference type="EMBL" id="JAYKXN010000003">
    <property type="protein sequence ID" value="KAK7301975.1"/>
    <property type="molecule type" value="Genomic_DNA"/>
</dbReference>
<name>A0AAN9JML0_CLITE</name>
<evidence type="ECO:0000256" key="9">
    <source>
        <dbReference type="ARBA" id="ARBA00023004"/>
    </source>
</evidence>
<organism evidence="16 17">
    <name type="scientific">Clitoria ternatea</name>
    <name type="common">Butterfly pea</name>
    <dbReference type="NCBI Taxonomy" id="43366"/>
    <lineage>
        <taxon>Eukaryota</taxon>
        <taxon>Viridiplantae</taxon>
        <taxon>Streptophyta</taxon>
        <taxon>Embryophyta</taxon>
        <taxon>Tracheophyta</taxon>
        <taxon>Spermatophyta</taxon>
        <taxon>Magnoliopsida</taxon>
        <taxon>eudicotyledons</taxon>
        <taxon>Gunneridae</taxon>
        <taxon>Pentapetalae</taxon>
        <taxon>rosids</taxon>
        <taxon>fabids</taxon>
        <taxon>Fabales</taxon>
        <taxon>Fabaceae</taxon>
        <taxon>Papilionoideae</taxon>
        <taxon>50 kb inversion clade</taxon>
        <taxon>NPAAA clade</taxon>
        <taxon>indigoferoid/millettioid clade</taxon>
        <taxon>Phaseoleae</taxon>
        <taxon>Clitoria</taxon>
    </lineage>
</organism>
<dbReference type="PANTHER" id="PTHR31388:SF270">
    <property type="entry name" value="PEROXIDASE 22-RELATED"/>
    <property type="match status" value="1"/>
</dbReference>
<dbReference type="GO" id="GO:0006979">
    <property type="term" value="P:response to oxidative stress"/>
    <property type="evidence" value="ECO:0007669"/>
    <property type="project" value="InterPro"/>
</dbReference>
<dbReference type="AlphaFoldDB" id="A0AAN9JML0"/>
<evidence type="ECO:0000256" key="2">
    <source>
        <dbReference type="ARBA" id="ARBA00001970"/>
    </source>
</evidence>
<dbReference type="PANTHER" id="PTHR31388">
    <property type="entry name" value="PEROXIDASE 72-RELATED"/>
    <property type="match status" value="1"/>
</dbReference>
<dbReference type="Gene3D" id="1.10.520.10">
    <property type="match status" value="1"/>
</dbReference>
<dbReference type="GO" id="GO:0140825">
    <property type="term" value="F:lactoperoxidase activity"/>
    <property type="evidence" value="ECO:0007669"/>
    <property type="project" value="UniProtKB-EC"/>
</dbReference>
<feature type="binding site" evidence="13">
    <location>
        <position position="6"/>
    </location>
    <ligand>
        <name>Ca(2+)</name>
        <dbReference type="ChEBI" id="CHEBI:29108"/>
        <label>1</label>
    </ligand>
</feature>
<feature type="binding site" evidence="13">
    <location>
        <position position="124"/>
    </location>
    <ligand>
        <name>Ca(2+)</name>
        <dbReference type="ChEBI" id="CHEBI:29108"/>
        <label>2</label>
    </ligand>
</feature>
<evidence type="ECO:0000256" key="8">
    <source>
        <dbReference type="ARBA" id="ARBA00023002"/>
    </source>
</evidence>
<dbReference type="PRINTS" id="PR00458">
    <property type="entry name" value="PEROXIDASE"/>
</dbReference>
<comment type="caution">
    <text evidence="16">The sequence shown here is derived from an EMBL/GenBank/DDBJ whole genome shotgun (WGS) entry which is preliminary data.</text>
</comment>
<feature type="binding site" evidence="12">
    <location>
        <position position="93"/>
    </location>
    <ligand>
        <name>substrate</name>
    </ligand>
</feature>
<evidence type="ECO:0000256" key="7">
    <source>
        <dbReference type="ARBA" id="ARBA00022837"/>
    </source>
</evidence>
<evidence type="ECO:0000256" key="11">
    <source>
        <dbReference type="ARBA" id="ARBA00023324"/>
    </source>
</evidence>
<comment type="similarity">
    <text evidence="14">Belongs to the peroxidase family.</text>
</comment>
<accession>A0AAN9JML0</accession>
<evidence type="ECO:0000256" key="1">
    <source>
        <dbReference type="ARBA" id="ARBA00000189"/>
    </source>
</evidence>
<dbReference type="SUPFAM" id="SSF48113">
    <property type="entry name" value="Heme-dependent peroxidases"/>
    <property type="match status" value="1"/>
</dbReference>
<reference evidence="16 17" key="1">
    <citation type="submission" date="2024-01" db="EMBL/GenBank/DDBJ databases">
        <title>The genomes of 5 underutilized Papilionoideae crops provide insights into root nodulation and disease resistance.</title>
        <authorList>
            <person name="Yuan L."/>
        </authorList>
    </citation>
    <scope>NUCLEOTIDE SEQUENCE [LARGE SCALE GENOMIC DNA]</scope>
    <source>
        <strain evidence="16">LY-2023</strain>
        <tissue evidence="16">Leaf</tissue>
    </source>
</reference>
<evidence type="ECO:0000313" key="17">
    <source>
        <dbReference type="Proteomes" id="UP001359559"/>
    </source>
</evidence>
<evidence type="ECO:0000256" key="4">
    <source>
        <dbReference type="ARBA" id="ARBA00022559"/>
    </source>
</evidence>
<sequence>MGCDGSILLNNTATIVSEQQALPNNNSIRGLDVVNQIKTALEDACPGVVSCADILALAAAVSSVLAHGPYWKVPLGRRDGLTANRTLANINLPAPFFNLTQLKDSFAVQGLDTTDLVALSGLDTTDLAHDGGGGAALTNALSEGLRR</sequence>
<evidence type="ECO:0000256" key="13">
    <source>
        <dbReference type="PIRSR" id="PIRSR600823-3"/>
    </source>
</evidence>
<evidence type="ECO:0000256" key="6">
    <source>
        <dbReference type="ARBA" id="ARBA00022723"/>
    </source>
</evidence>
<dbReference type="PRINTS" id="PR00461">
    <property type="entry name" value="PLPEROXIDASE"/>
</dbReference>
<proteinExistence type="inferred from homology"/>
<dbReference type="InterPro" id="IPR002016">
    <property type="entry name" value="Haem_peroxidase"/>
</dbReference>
<evidence type="ECO:0000256" key="3">
    <source>
        <dbReference type="ARBA" id="ARBA00012313"/>
    </source>
</evidence>
<protein>
    <recommendedName>
        <fullName evidence="3">peroxidase</fullName>
        <ecNumber evidence="3">1.11.1.7</ecNumber>
    </recommendedName>
</protein>
<evidence type="ECO:0000256" key="5">
    <source>
        <dbReference type="ARBA" id="ARBA00022617"/>
    </source>
</evidence>
<keyword evidence="5" id="KW-0349">Heme</keyword>
<feature type="binding site" evidence="13">
    <location>
        <position position="2"/>
    </location>
    <ligand>
        <name>Ca(2+)</name>
        <dbReference type="ChEBI" id="CHEBI:29108"/>
        <label>1</label>
    </ligand>
</feature>
<evidence type="ECO:0000256" key="12">
    <source>
        <dbReference type="PIRSR" id="PIRSR600823-2"/>
    </source>
</evidence>